<dbReference type="PANTHER" id="PTHR12788:SF10">
    <property type="entry name" value="PROTEIN-TYROSINE SULFOTRANSFERASE"/>
    <property type="match status" value="1"/>
</dbReference>
<reference evidence="2" key="1">
    <citation type="submission" date="2020-03" db="EMBL/GenBank/DDBJ databases">
        <title>The deep terrestrial virosphere.</title>
        <authorList>
            <person name="Holmfeldt K."/>
            <person name="Nilsson E."/>
            <person name="Simone D."/>
            <person name="Lopez-Fernandez M."/>
            <person name="Wu X."/>
            <person name="de Brujin I."/>
            <person name="Lundin D."/>
            <person name="Andersson A."/>
            <person name="Bertilsson S."/>
            <person name="Dopson M."/>
        </authorList>
    </citation>
    <scope>NUCLEOTIDE SEQUENCE</scope>
    <source>
        <strain evidence="2">MM415B04122</strain>
    </source>
</reference>
<proteinExistence type="predicted"/>
<dbReference type="GO" id="GO:0005794">
    <property type="term" value="C:Golgi apparatus"/>
    <property type="evidence" value="ECO:0007669"/>
    <property type="project" value="TreeGrafter"/>
</dbReference>
<sequence>MSNLLITGLSKSGTTLIMSLLDGHKDILMYPEEPFLRDVFRERFDNRKEMVEYLKSVNPIFRDKKIRYPEIEFDCFEYMAEFDKLQDEYSLDGLVENMFVSLPFEVLDGISDGKMNEDYFRKKYYAFKDTNFFSLDKFFSNNYNNKALIIQRDLRGNYNSTLKDNDKRRGTKNLLNYISFWKWADMYYTKAQKEFGGDRILIINYEELVMYPQTVLRNICDSSFLDIRFDYILLKPTCLGQEVKVNTATVDKKGVYKDSLYKWGGNLTVKEKIILWFFIKNPKLMEGMALGRTAVKAIKNNR</sequence>
<dbReference type="GO" id="GO:0008476">
    <property type="term" value="F:protein-tyrosine sulfotransferase activity"/>
    <property type="evidence" value="ECO:0007669"/>
    <property type="project" value="InterPro"/>
</dbReference>
<keyword evidence="1 2" id="KW-0808">Transferase</keyword>
<evidence type="ECO:0000313" key="2">
    <source>
        <dbReference type="EMBL" id="QJA93745.1"/>
    </source>
</evidence>
<dbReference type="AlphaFoldDB" id="A0A6M3LLR3"/>
<protein>
    <submittedName>
        <fullName evidence="2">Putative sulfotransferase domain contining protein</fullName>
    </submittedName>
</protein>
<organism evidence="2">
    <name type="scientific">viral metagenome</name>
    <dbReference type="NCBI Taxonomy" id="1070528"/>
    <lineage>
        <taxon>unclassified sequences</taxon>
        <taxon>metagenomes</taxon>
        <taxon>organismal metagenomes</taxon>
    </lineage>
</organism>
<dbReference type="Pfam" id="PF13469">
    <property type="entry name" value="Sulfotransfer_3"/>
    <property type="match status" value="1"/>
</dbReference>
<dbReference type="InterPro" id="IPR026634">
    <property type="entry name" value="TPST-like"/>
</dbReference>
<name>A0A6M3LLR3_9ZZZZ</name>
<gene>
    <name evidence="2" type="ORF">MM415B04122_0003</name>
</gene>
<dbReference type="EMBL" id="MT143174">
    <property type="protein sequence ID" value="QJA93745.1"/>
    <property type="molecule type" value="Genomic_DNA"/>
</dbReference>
<accession>A0A6M3LLR3</accession>
<dbReference type="PANTHER" id="PTHR12788">
    <property type="entry name" value="PROTEIN-TYROSINE SULFOTRANSFERASE 2"/>
    <property type="match status" value="1"/>
</dbReference>
<dbReference type="InterPro" id="IPR027417">
    <property type="entry name" value="P-loop_NTPase"/>
</dbReference>
<dbReference type="Gene3D" id="3.40.50.300">
    <property type="entry name" value="P-loop containing nucleotide triphosphate hydrolases"/>
    <property type="match status" value="1"/>
</dbReference>
<dbReference type="SUPFAM" id="SSF52540">
    <property type="entry name" value="P-loop containing nucleoside triphosphate hydrolases"/>
    <property type="match status" value="1"/>
</dbReference>
<evidence type="ECO:0000256" key="1">
    <source>
        <dbReference type="ARBA" id="ARBA00022679"/>
    </source>
</evidence>